<feature type="signal peptide" evidence="1">
    <location>
        <begin position="1"/>
        <end position="19"/>
    </location>
</feature>
<accession>A0A939GA55</accession>
<dbReference type="GO" id="GO:0005975">
    <property type="term" value="P:carbohydrate metabolic process"/>
    <property type="evidence" value="ECO:0007669"/>
    <property type="project" value="UniProtKB-ARBA"/>
</dbReference>
<keyword evidence="3" id="KW-1185">Reference proteome</keyword>
<protein>
    <submittedName>
        <fullName evidence="2">LamG domain-containing protein</fullName>
    </submittedName>
</protein>
<dbReference type="InterPro" id="IPR013320">
    <property type="entry name" value="ConA-like_dom_sf"/>
</dbReference>
<evidence type="ECO:0000313" key="2">
    <source>
        <dbReference type="EMBL" id="MBO0932897.1"/>
    </source>
</evidence>
<reference evidence="2 3" key="1">
    <citation type="submission" date="2021-03" db="EMBL/GenBank/DDBJ databases">
        <title>Fibrella sp. HMF5036 genome sequencing and assembly.</title>
        <authorList>
            <person name="Kang H."/>
            <person name="Kim H."/>
            <person name="Bae S."/>
            <person name="Joh K."/>
        </authorList>
    </citation>
    <scope>NUCLEOTIDE SEQUENCE [LARGE SCALE GENOMIC DNA]</scope>
    <source>
        <strain evidence="2 3">HMF5036</strain>
    </source>
</reference>
<dbReference type="GO" id="GO:0004553">
    <property type="term" value="F:hydrolase activity, hydrolyzing O-glycosyl compounds"/>
    <property type="evidence" value="ECO:0007669"/>
    <property type="project" value="UniProtKB-ARBA"/>
</dbReference>
<dbReference type="Gene3D" id="2.60.120.200">
    <property type="match status" value="1"/>
</dbReference>
<organism evidence="2 3">
    <name type="scientific">Fibrella aquatilis</name>
    <dbReference type="NCBI Taxonomy" id="2817059"/>
    <lineage>
        <taxon>Bacteria</taxon>
        <taxon>Pseudomonadati</taxon>
        <taxon>Bacteroidota</taxon>
        <taxon>Cytophagia</taxon>
        <taxon>Cytophagales</taxon>
        <taxon>Spirosomataceae</taxon>
        <taxon>Fibrella</taxon>
    </lineage>
</organism>
<dbReference type="Pfam" id="PF13385">
    <property type="entry name" value="Laminin_G_3"/>
    <property type="match status" value="1"/>
</dbReference>
<feature type="chain" id="PRO_5037658364" evidence="1">
    <location>
        <begin position="20"/>
        <end position="304"/>
    </location>
</feature>
<evidence type="ECO:0000256" key="1">
    <source>
        <dbReference type="SAM" id="SignalP"/>
    </source>
</evidence>
<name>A0A939GA55_9BACT</name>
<proteinExistence type="predicted"/>
<keyword evidence="1" id="KW-0732">Signal</keyword>
<dbReference type="Proteomes" id="UP000664795">
    <property type="component" value="Unassembled WGS sequence"/>
</dbReference>
<dbReference type="EMBL" id="JAFMYU010000015">
    <property type="protein sequence ID" value="MBO0932897.1"/>
    <property type="molecule type" value="Genomic_DNA"/>
</dbReference>
<dbReference type="RefSeq" id="WP_207336858.1">
    <property type="nucleotide sequence ID" value="NZ_JAFMYU010000015.1"/>
</dbReference>
<gene>
    <name evidence="2" type="ORF">J2I48_17945</name>
</gene>
<sequence>MKPVLYLLFFFATPLFGQAPTNGLIAYYPFNGNADDASGNTNNGVVRMATLTTDRLGTANSAYHFSDGANIVVANSTSLQLTNSFTFSGWMNLRSFVGRDGDSGGSSPNGTHVLFSKDCDRDWLSLLLVIQAAPRGYVAGGTWKGSLSHFLSTTLDTWTHVGMSYNGTFIKLYINGLPVAASASPNTFTATNARDLYIGGMACWPYFFNGDLDDFRFYNRDLTDDEVKATFIAENGVIQSIKAGNWMDASTWSCQCIPTAANPVVVKHVVQISTTETGNAYTVKEMLGGQVVLGATAKLQIRRP</sequence>
<evidence type="ECO:0000313" key="3">
    <source>
        <dbReference type="Proteomes" id="UP000664795"/>
    </source>
</evidence>
<comment type="caution">
    <text evidence="2">The sequence shown here is derived from an EMBL/GenBank/DDBJ whole genome shotgun (WGS) entry which is preliminary data.</text>
</comment>
<dbReference type="AlphaFoldDB" id="A0A939GA55"/>
<dbReference type="SUPFAM" id="SSF49899">
    <property type="entry name" value="Concanavalin A-like lectins/glucanases"/>
    <property type="match status" value="1"/>
</dbReference>